<dbReference type="EMBL" id="FP929136">
    <property type="protein sequence ID" value="CBX99456.1"/>
    <property type="molecule type" value="Genomic_DNA"/>
</dbReference>
<feature type="region of interest" description="Disordered" evidence="1">
    <location>
        <begin position="1"/>
        <end position="24"/>
    </location>
</feature>
<keyword evidence="3" id="KW-1185">Reference proteome</keyword>
<dbReference type="OrthoDB" id="10527203at2759"/>
<sequence>MQSTPQTFTRQWPQAAARPGHHVPGKAKFHERFSIATVEDAPEWELTPREPPMVMRALPQNAPTSTRGITTEKHACVPHVSSFFSSLFSLRRHTEQPPLVSPAQSQKDKPLPPLPQEALDPSSLPEAPIPPPCAVVRQERMTRAEGTRVRDTRFSRPQKPASNPNPLVRRPRVPRRRLAPVVEEQAFKHALNCDLNHHPGGEADSYYQDHPLQAQVQDVESCAYVELPFLVTSHAWQGTRTLSAHPPRPLSFERSELTPILKAPTTSIDAEDCMSLPSCPPRIPSLVFSGLPLYPTEPTGNGDVEHVNDNIQEVRPMDQGFLLGQFPENESGGEDGGETDGEVCNYDITFSPGDSSSAWSEGSNMTLLPDTPKSCADSAYHSIGHS</sequence>
<dbReference type="AlphaFoldDB" id="E5A761"/>
<gene>
    <name evidence="2" type="ORF">LEMA_P086950.1</name>
</gene>
<feature type="compositionally biased region" description="Basic and acidic residues" evidence="1">
    <location>
        <begin position="137"/>
        <end position="154"/>
    </location>
</feature>
<name>E5A761_LEPMJ</name>
<dbReference type="Proteomes" id="UP000002668">
    <property type="component" value="Genome"/>
</dbReference>
<dbReference type="VEuPathDB" id="FungiDB:LEMA_P086950.1"/>
<reference evidence="3" key="1">
    <citation type="journal article" date="2011" name="Nat. Commun.">
        <title>Effector diversification within compartments of the Leptosphaeria maculans genome affected by Repeat-Induced Point mutations.</title>
        <authorList>
            <person name="Rouxel T."/>
            <person name="Grandaubert J."/>
            <person name="Hane J.K."/>
            <person name="Hoede C."/>
            <person name="van de Wouw A.P."/>
            <person name="Couloux A."/>
            <person name="Dominguez V."/>
            <person name="Anthouard V."/>
            <person name="Bally P."/>
            <person name="Bourras S."/>
            <person name="Cozijnsen A.J."/>
            <person name="Ciuffetti L.M."/>
            <person name="Degrave A."/>
            <person name="Dilmaghani A."/>
            <person name="Duret L."/>
            <person name="Fudal I."/>
            <person name="Goodwin S.B."/>
            <person name="Gout L."/>
            <person name="Glaser N."/>
            <person name="Linglin J."/>
            <person name="Kema G.H.J."/>
            <person name="Lapalu N."/>
            <person name="Lawrence C.B."/>
            <person name="May K."/>
            <person name="Meyer M."/>
            <person name="Ollivier B."/>
            <person name="Poulain J."/>
            <person name="Schoch C.L."/>
            <person name="Simon A."/>
            <person name="Spatafora J.W."/>
            <person name="Stachowiak A."/>
            <person name="Turgeon B.G."/>
            <person name="Tyler B.M."/>
            <person name="Vincent D."/>
            <person name="Weissenbach J."/>
            <person name="Amselem J."/>
            <person name="Quesneville H."/>
            <person name="Oliver R.P."/>
            <person name="Wincker P."/>
            <person name="Balesdent M.-H."/>
            <person name="Howlett B.J."/>
        </authorList>
    </citation>
    <scope>NUCLEOTIDE SEQUENCE [LARGE SCALE GENOMIC DNA]</scope>
    <source>
        <strain evidence="3">JN3 / isolate v23.1.3 / race Av1-4-5-6-7-8</strain>
    </source>
</reference>
<evidence type="ECO:0000313" key="3">
    <source>
        <dbReference type="Proteomes" id="UP000002668"/>
    </source>
</evidence>
<evidence type="ECO:0000313" key="2">
    <source>
        <dbReference type="EMBL" id="CBX99456.1"/>
    </source>
</evidence>
<dbReference type="RefSeq" id="XP_003842935.1">
    <property type="nucleotide sequence ID" value="XM_003842887.1"/>
</dbReference>
<accession>E5A761</accession>
<feature type="region of interest" description="Disordered" evidence="1">
    <location>
        <begin position="95"/>
        <end position="171"/>
    </location>
</feature>
<dbReference type="GeneID" id="13289118"/>
<dbReference type="HOGENOM" id="CLU_715855_0_0_1"/>
<feature type="compositionally biased region" description="Polar residues" evidence="1">
    <location>
        <begin position="1"/>
        <end position="12"/>
    </location>
</feature>
<organism evidence="2 3">
    <name type="scientific">Leptosphaeria maculans (strain JN3 / isolate v23.1.3 / race Av1-4-5-6-7-8)</name>
    <name type="common">Blackleg fungus</name>
    <name type="synonym">Phoma lingam</name>
    <dbReference type="NCBI Taxonomy" id="985895"/>
    <lineage>
        <taxon>Eukaryota</taxon>
        <taxon>Fungi</taxon>
        <taxon>Dikarya</taxon>
        <taxon>Ascomycota</taxon>
        <taxon>Pezizomycotina</taxon>
        <taxon>Dothideomycetes</taxon>
        <taxon>Pleosporomycetidae</taxon>
        <taxon>Pleosporales</taxon>
        <taxon>Pleosporineae</taxon>
        <taxon>Leptosphaeriaceae</taxon>
        <taxon>Plenodomus</taxon>
        <taxon>Plenodomus lingam/Leptosphaeria maculans species complex</taxon>
    </lineage>
</organism>
<evidence type="ECO:0000256" key="1">
    <source>
        <dbReference type="SAM" id="MobiDB-lite"/>
    </source>
</evidence>
<dbReference type="InParanoid" id="E5A761"/>
<protein>
    <submittedName>
        <fullName evidence="2">Uncharacterized protein</fullName>
    </submittedName>
</protein>
<proteinExistence type="predicted"/>